<dbReference type="EC" id="1.2.4.1" evidence="3 8"/>
<evidence type="ECO:0000313" key="10">
    <source>
        <dbReference type="EMBL" id="ANX03595.1"/>
    </source>
</evidence>
<accession>A0A1B1YS94</accession>
<dbReference type="EMBL" id="CP014671">
    <property type="protein sequence ID" value="ANX03595.1"/>
    <property type="molecule type" value="Genomic_DNA"/>
</dbReference>
<protein>
    <recommendedName>
        <fullName evidence="4 8">Pyruvate dehydrogenase E1 component subunit alpha</fullName>
        <ecNumber evidence="3 8">1.2.4.1</ecNumber>
    </recommendedName>
</protein>
<dbReference type="GO" id="GO:0006086">
    <property type="term" value="P:pyruvate decarboxylation to acetyl-CoA"/>
    <property type="evidence" value="ECO:0007669"/>
    <property type="project" value="InterPro"/>
</dbReference>
<keyword evidence="6 8" id="KW-0786">Thiamine pyrophosphate</keyword>
<dbReference type="OrthoDB" id="9766715at2"/>
<evidence type="ECO:0000256" key="5">
    <source>
        <dbReference type="ARBA" id="ARBA00023002"/>
    </source>
</evidence>
<evidence type="ECO:0000259" key="9">
    <source>
        <dbReference type="Pfam" id="PF00676"/>
    </source>
</evidence>
<feature type="domain" description="Dehydrogenase E1 component" evidence="9">
    <location>
        <begin position="15"/>
        <end position="305"/>
    </location>
</feature>
<comment type="catalytic activity">
    <reaction evidence="8">
        <text>N(6)-[(R)-lipoyl]-L-lysyl-[protein] + pyruvate + H(+) = N(6)-[(R)-S(8)-acetyldihydrolipoyl]-L-lysyl-[protein] + CO2</text>
        <dbReference type="Rhea" id="RHEA:19189"/>
        <dbReference type="Rhea" id="RHEA-COMP:10474"/>
        <dbReference type="Rhea" id="RHEA-COMP:10478"/>
        <dbReference type="ChEBI" id="CHEBI:15361"/>
        <dbReference type="ChEBI" id="CHEBI:15378"/>
        <dbReference type="ChEBI" id="CHEBI:16526"/>
        <dbReference type="ChEBI" id="CHEBI:83099"/>
        <dbReference type="ChEBI" id="CHEBI:83111"/>
        <dbReference type="EC" id="1.2.4.1"/>
    </reaction>
</comment>
<dbReference type="InterPro" id="IPR001017">
    <property type="entry name" value="DH_E1"/>
</dbReference>
<dbReference type="PANTHER" id="PTHR11516:SF60">
    <property type="entry name" value="PYRUVATE DEHYDROGENASE E1 COMPONENT SUBUNIT ALPHA"/>
    <property type="match status" value="1"/>
</dbReference>
<evidence type="ECO:0000313" key="11">
    <source>
        <dbReference type="Proteomes" id="UP000092952"/>
    </source>
</evidence>
<evidence type="ECO:0000256" key="2">
    <source>
        <dbReference type="ARBA" id="ARBA00011870"/>
    </source>
</evidence>
<evidence type="ECO:0000256" key="4">
    <source>
        <dbReference type="ARBA" id="ARBA00014159"/>
    </source>
</evidence>
<dbReference type="InterPro" id="IPR050642">
    <property type="entry name" value="PDH_E1_Alpha_Subunit"/>
</dbReference>
<sequence length="324" mass="35009">MALPDADTAHALLRHMLRIRAFEDACAQLYSATRIRGFLHLYNGEEAIAAGIIPLLDAADAIVATYREHGHALVRGVDMGAVMAEMFGKQEGCSRGRGGSMHLFDAATRLYGGNAIVAGGLPLTVGLALADAMQQRPQVSVCFFGEGAAAEGEFHESLNLAALWKLPVLFVCENNQYAMGTALARSEAETDIHLKARSYGLASAAVDGMDLLAVREAAQTAIAHVRGGHGPYLLECHTFRFRAHSMFDSQLYRDKAEVERWRARDPIDLFEREARNLGLLADDARAALQAEVDAEVAAAVAFAEAGTLEPVDRLTRDVYTDIPA</sequence>
<keyword evidence="5 8" id="KW-0560">Oxidoreductase</keyword>
<evidence type="ECO:0000256" key="7">
    <source>
        <dbReference type="ARBA" id="ARBA00023317"/>
    </source>
</evidence>
<dbReference type="InParanoid" id="A0A1B1YS94"/>
<name>A0A1B1YS94_9GAMM</name>
<dbReference type="PANTHER" id="PTHR11516">
    <property type="entry name" value="PYRUVATE DEHYDROGENASE E1 COMPONENT, ALPHA SUBUNIT BACTERIAL AND ORGANELLAR"/>
    <property type="match status" value="1"/>
</dbReference>
<proteinExistence type="predicted"/>
<keyword evidence="11" id="KW-1185">Reference proteome</keyword>
<dbReference type="InterPro" id="IPR017597">
    <property type="entry name" value="Pyrv_DH_E1_asu_subgrp-y"/>
</dbReference>
<keyword evidence="7 8" id="KW-0670">Pyruvate</keyword>
<evidence type="ECO:0000256" key="1">
    <source>
        <dbReference type="ARBA" id="ARBA00001964"/>
    </source>
</evidence>
<dbReference type="GO" id="GO:0004739">
    <property type="term" value="F:pyruvate dehydrogenase (acetyl-transferring) activity"/>
    <property type="evidence" value="ECO:0007669"/>
    <property type="project" value="UniProtKB-UniRule"/>
</dbReference>
<dbReference type="STRING" id="1810504.PG2T_04880"/>
<dbReference type="AlphaFoldDB" id="A0A1B1YS94"/>
<comment type="cofactor">
    <cofactor evidence="1 8">
        <name>thiamine diphosphate</name>
        <dbReference type="ChEBI" id="CHEBI:58937"/>
    </cofactor>
</comment>
<evidence type="ECO:0000256" key="6">
    <source>
        <dbReference type="ARBA" id="ARBA00023052"/>
    </source>
</evidence>
<dbReference type="InterPro" id="IPR029061">
    <property type="entry name" value="THDP-binding"/>
</dbReference>
<dbReference type="RefSeq" id="WP_068803101.1">
    <property type="nucleotide sequence ID" value="NZ_CP014671.1"/>
</dbReference>
<dbReference type="SUPFAM" id="SSF52518">
    <property type="entry name" value="Thiamin diphosphate-binding fold (THDP-binding)"/>
    <property type="match status" value="1"/>
</dbReference>
<comment type="subunit">
    <text evidence="2 8">Heterodimer of an alpha and a beta chain.</text>
</comment>
<dbReference type="Gene3D" id="3.40.50.970">
    <property type="match status" value="1"/>
</dbReference>
<reference evidence="11" key="1">
    <citation type="submission" date="2016-03" db="EMBL/GenBank/DDBJ databases">
        <title>Complete genome sequence of Solimmundus cernigliae, representing a novel lineage of polycyclic aromatic hydrocarbon degraders within the Gammaproteobacteria.</title>
        <authorList>
            <person name="Singleton D.R."/>
            <person name="Dickey A.N."/>
            <person name="Scholl E.H."/>
            <person name="Wright F.A."/>
            <person name="Aitken M.D."/>
        </authorList>
    </citation>
    <scope>NUCLEOTIDE SEQUENCE [LARGE SCALE GENOMIC DNA]</scope>
    <source>
        <strain evidence="11">TR3.2</strain>
    </source>
</reference>
<evidence type="ECO:0000256" key="8">
    <source>
        <dbReference type="RuleBase" id="RU361139"/>
    </source>
</evidence>
<dbReference type="KEGG" id="gbi:PG2T_04880"/>
<evidence type="ECO:0000256" key="3">
    <source>
        <dbReference type="ARBA" id="ARBA00012281"/>
    </source>
</evidence>
<gene>
    <name evidence="8" type="primary">pdhA</name>
    <name evidence="10" type="ORF">PG2T_04880</name>
</gene>
<dbReference type="Proteomes" id="UP000092952">
    <property type="component" value="Chromosome"/>
</dbReference>
<dbReference type="NCBIfam" id="TIGR03182">
    <property type="entry name" value="PDH_E1_alph_y"/>
    <property type="match status" value="1"/>
</dbReference>
<organism evidence="10 11">
    <name type="scientific">Immundisolibacter cernigliae</name>
    <dbReference type="NCBI Taxonomy" id="1810504"/>
    <lineage>
        <taxon>Bacteria</taxon>
        <taxon>Pseudomonadati</taxon>
        <taxon>Pseudomonadota</taxon>
        <taxon>Gammaproteobacteria</taxon>
        <taxon>Immundisolibacterales</taxon>
        <taxon>Immundisolibacteraceae</taxon>
        <taxon>Immundisolibacter</taxon>
    </lineage>
</organism>
<dbReference type="Pfam" id="PF00676">
    <property type="entry name" value="E1_dh"/>
    <property type="match status" value="1"/>
</dbReference>
<comment type="function">
    <text evidence="8">The pyruvate dehydrogenase complex catalyzes the overall conversion of pyruvate to acetyl-CoA and CO(2).</text>
</comment>
<dbReference type="CDD" id="cd02000">
    <property type="entry name" value="TPP_E1_PDC_ADC_BCADC"/>
    <property type="match status" value="1"/>
</dbReference>